<dbReference type="SUPFAM" id="SSF49464">
    <property type="entry name" value="Carboxypeptidase regulatory domain-like"/>
    <property type="match status" value="1"/>
</dbReference>
<feature type="signal peptide" evidence="10">
    <location>
        <begin position="1"/>
        <end position="19"/>
    </location>
</feature>
<name>A0ABS8PXE8_9BACT</name>
<dbReference type="Gene3D" id="2.170.130.10">
    <property type="entry name" value="TonB-dependent receptor, plug domain"/>
    <property type="match status" value="1"/>
</dbReference>
<proteinExistence type="inferred from homology"/>
<dbReference type="Proteomes" id="UP001199816">
    <property type="component" value="Unassembled WGS sequence"/>
</dbReference>
<evidence type="ECO:0000256" key="6">
    <source>
        <dbReference type="ARBA" id="ARBA00023136"/>
    </source>
</evidence>
<dbReference type="RefSeq" id="WP_231008295.1">
    <property type="nucleotide sequence ID" value="NZ_JAJNEC010000007.1"/>
</dbReference>
<dbReference type="Gene3D" id="2.40.170.20">
    <property type="entry name" value="TonB-dependent receptor, beta-barrel domain"/>
    <property type="match status" value="1"/>
</dbReference>
<evidence type="ECO:0000313" key="14">
    <source>
        <dbReference type="Proteomes" id="UP001199816"/>
    </source>
</evidence>
<dbReference type="InterPro" id="IPR036942">
    <property type="entry name" value="Beta-barrel_TonB_sf"/>
</dbReference>
<organism evidence="13 14">
    <name type="scientific">Niabella pedocola</name>
    <dbReference type="NCBI Taxonomy" id="1752077"/>
    <lineage>
        <taxon>Bacteria</taxon>
        <taxon>Pseudomonadati</taxon>
        <taxon>Bacteroidota</taxon>
        <taxon>Chitinophagia</taxon>
        <taxon>Chitinophagales</taxon>
        <taxon>Chitinophagaceae</taxon>
        <taxon>Niabella</taxon>
    </lineage>
</organism>
<keyword evidence="2 8" id="KW-0813">Transport</keyword>
<keyword evidence="14" id="KW-1185">Reference proteome</keyword>
<dbReference type="Pfam" id="PF07715">
    <property type="entry name" value="Plug"/>
    <property type="match status" value="1"/>
</dbReference>
<evidence type="ECO:0000259" key="11">
    <source>
        <dbReference type="Pfam" id="PF00593"/>
    </source>
</evidence>
<evidence type="ECO:0000256" key="7">
    <source>
        <dbReference type="ARBA" id="ARBA00023237"/>
    </source>
</evidence>
<evidence type="ECO:0000256" key="5">
    <source>
        <dbReference type="ARBA" id="ARBA00023077"/>
    </source>
</evidence>
<evidence type="ECO:0000259" key="12">
    <source>
        <dbReference type="Pfam" id="PF07715"/>
    </source>
</evidence>
<dbReference type="InterPro" id="IPR012910">
    <property type="entry name" value="Plug_dom"/>
</dbReference>
<dbReference type="InterPro" id="IPR023996">
    <property type="entry name" value="TonB-dep_OMP_SusC/RagA"/>
</dbReference>
<keyword evidence="10" id="KW-0732">Signal</keyword>
<evidence type="ECO:0000256" key="4">
    <source>
        <dbReference type="ARBA" id="ARBA00022692"/>
    </source>
</evidence>
<evidence type="ECO:0000256" key="3">
    <source>
        <dbReference type="ARBA" id="ARBA00022452"/>
    </source>
</evidence>
<keyword evidence="5 9" id="KW-0798">TonB box</keyword>
<dbReference type="InterPro" id="IPR039426">
    <property type="entry name" value="TonB-dep_rcpt-like"/>
</dbReference>
<dbReference type="Pfam" id="PF13715">
    <property type="entry name" value="CarbopepD_reg_2"/>
    <property type="match status" value="1"/>
</dbReference>
<dbReference type="NCBIfam" id="TIGR04056">
    <property type="entry name" value="OMP_RagA_SusC"/>
    <property type="match status" value="1"/>
</dbReference>
<evidence type="ECO:0000256" key="10">
    <source>
        <dbReference type="SAM" id="SignalP"/>
    </source>
</evidence>
<dbReference type="EMBL" id="JAJNEC010000007">
    <property type="protein sequence ID" value="MCD2425731.1"/>
    <property type="molecule type" value="Genomic_DNA"/>
</dbReference>
<dbReference type="SUPFAM" id="SSF56935">
    <property type="entry name" value="Porins"/>
    <property type="match status" value="1"/>
</dbReference>
<evidence type="ECO:0000256" key="9">
    <source>
        <dbReference type="RuleBase" id="RU003357"/>
    </source>
</evidence>
<reference evidence="13 14" key="1">
    <citation type="submission" date="2021-11" db="EMBL/GenBank/DDBJ databases">
        <title>Genomic of Niabella pedocola.</title>
        <authorList>
            <person name="Wu T."/>
        </authorList>
    </citation>
    <scope>NUCLEOTIDE SEQUENCE [LARGE SCALE GENOMIC DNA]</scope>
    <source>
        <strain evidence="13 14">JCM 31011</strain>
    </source>
</reference>
<dbReference type="Pfam" id="PF00593">
    <property type="entry name" value="TonB_dep_Rec_b-barrel"/>
    <property type="match status" value="1"/>
</dbReference>
<protein>
    <submittedName>
        <fullName evidence="13">SusC/RagA family TonB-linked outer membrane protein</fullName>
    </submittedName>
</protein>
<dbReference type="InterPro" id="IPR000531">
    <property type="entry name" value="Beta-barrel_TonB"/>
</dbReference>
<feature type="domain" description="TonB-dependent receptor-like beta-barrel" evidence="11">
    <location>
        <begin position="433"/>
        <end position="912"/>
    </location>
</feature>
<feature type="domain" description="TonB-dependent receptor plug" evidence="12">
    <location>
        <begin position="114"/>
        <end position="236"/>
    </location>
</feature>
<keyword evidence="7 8" id="KW-0998">Cell outer membrane</keyword>
<evidence type="ECO:0000256" key="1">
    <source>
        <dbReference type="ARBA" id="ARBA00004571"/>
    </source>
</evidence>
<comment type="subcellular location">
    <subcellularLocation>
        <location evidence="1 8">Cell outer membrane</location>
        <topology evidence="1 8">Multi-pass membrane protein</topology>
    </subcellularLocation>
</comment>
<accession>A0ABS8PXE8</accession>
<dbReference type="Gene3D" id="2.60.40.1120">
    <property type="entry name" value="Carboxypeptidase-like, regulatory domain"/>
    <property type="match status" value="1"/>
</dbReference>
<dbReference type="InterPro" id="IPR023997">
    <property type="entry name" value="TonB-dep_OMP_SusC/RagA_CS"/>
</dbReference>
<dbReference type="NCBIfam" id="TIGR04057">
    <property type="entry name" value="SusC_RagA_signa"/>
    <property type="match status" value="1"/>
</dbReference>
<keyword evidence="4 8" id="KW-0812">Transmembrane</keyword>
<comment type="similarity">
    <text evidence="8 9">Belongs to the TonB-dependent receptor family.</text>
</comment>
<evidence type="ECO:0000256" key="2">
    <source>
        <dbReference type="ARBA" id="ARBA00022448"/>
    </source>
</evidence>
<comment type="caution">
    <text evidence="13">The sequence shown here is derived from an EMBL/GenBank/DDBJ whole genome shotgun (WGS) entry which is preliminary data.</text>
</comment>
<keyword evidence="6 8" id="KW-0472">Membrane</keyword>
<keyword evidence="3 8" id="KW-1134">Transmembrane beta strand</keyword>
<evidence type="ECO:0000256" key="8">
    <source>
        <dbReference type="PROSITE-ProRule" id="PRU01360"/>
    </source>
</evidence>
<dbReference type="PROSITE" id="PS52016">
    <property type="entry name" value="TONB_DEPENDENT_REC_3"/>
    <property type="match status" value="1"/>
</dbReference>
<dbReference type="InterPro" id="IPR008969">
    <property type="entry name" value="CarboxyPept-like_regulatory"/>
</dbReference>
<sequence>MRKLVLLLALVTCSMLVFAQTRTITGTVKDESGNVIPFATVSEKGAKNAVSADADGNFTMHVKDGATITISAAGFNSVDKSTLENLKEIVLNKEGKETIEEVVVTAVGVRRAERSLGYASTQVNAEELTATGNRSALNALQGKVPGVEITSGSGAPGASTRIIMRGFSSLGGSNQPLFVVDGVPVSNGQVGSTDLNGGLDFGNRGNDINPNDIESINILQGGSATALYGSRAASGVVLITTKNGSKSNGKASVDIASATSFETPLRLPFMQNEFGQGWYNRSTAEGGDLAENGSWGPRFDGVNRPWGFVVDNQQLVKPFSALKTNVRDFFEVGKTLNNSIAIKNGDENKSYYVSYGNILADGIMPTDADSYKRHNVALRGNTKFLKIFNASASVNYVNKSSKFVLTGQDQSVLDGLWQAPRDISFVDQKDYHNKFYNVDNYYTLYAQNPYYVLNEHGNRFEENRVFGNLSLDAKVTPWLTATFKAGNDVSGSTSKSWRAITKSARSASNDDVGRVTESSYSSSEFNTDFFLNIKPTINHDLTLDAIVGHNFNQRDARTHSSQVIGLDIPFFYSLSNSSATPSTSATLSKRRLVGVYGSANLGFKNMLFLNITGRNDWSSTLPASNRSFFYPGASLSFVFSELLQNKDVLSFGKIRMGAARTGKDADPYQIFAVLNQTALTDGYRGFNFPLAGGINGFTVSNLIGNQALQPEISTDYEIGTDLKFLKNRIGLNFTAYNKIITNLIWTSTIPSSTGFTAQTQNLGKITNKGVEIALNLVPVQTNDWNWEVFANYSRNKNKLEELVAGLDQISLGGTGSIGFVARPGYPLGLFEGTVVETDPQGRVVVNAQGLPNMKAEKEVLGSSQNKFRIGGGTTLSYKNWSMRLVGDYRNGGLMYSRTAEMMYFTGNAIQTTFNDRQPFIVPNSVQKVGNAYVENTTPIAGFDHNLNAYFNQTNNAGVGSSYVLMSKTFFKLREFSLYYSFPKEWISRSFIRSVDLGLIGTNLLLWTPTSNPFTDPEQTTFGNDMAADYGDYGAAPTTRSIGFNLKLGF</sequence>
<gene>
    <name evidence="13" type="ORF">LQ567_23305</name>
</gene>
<dbReference type="InterPro" id="IPR037066">
    <property type="entry name" value="Plug_dom_sf"/>
</dbReference>
<evidence type="ECO:0000313" key="13">
    <source>
        <dbReference type="EMBL" id="MCD2425731.1"/>
    </source>
</evidence>
<feature type="chain" id="PRO_5045090529" evidence="10">
    <location>
        <begin position="20"/>
        <end position="1049"/>
    </location>
</feature>